<reference evidence="1 2" key="1">
    <citation type="submission" date="2012-01" db="EMBL/GenBank/DDBJ databases">
        <title>Complete sequence of Desulfotomaculum gibsoniae DSM 7213.</title>
        <authorList>
            <consortium name="US DOE Joint Genome Institute"/>
            <person name="Lucas S."/>
            <person name="Han J."/>
            <person name="Lapidus A."/>
            <person name="Cheng J.-F."/>
            <person name="Goodwin L."/>
            <person name="Pitluck S."/>
            <person name="Peters L."/>
            <person name="Ovchinnikova G."/>
            <person name="Teshima H."/>
            <person name="Detter J.C."/>
            <person name="Han C."/>
            <person name="Tapia R."/>
            <person name="Land M."/>
            <person name="Hauser L."/>
            <person name="Kyrpides N."/>
            <person name="Ivanova N."/>
            <person name="Pagani I."/>
            <person name="Parshina S."/>
            <person name="Plugge C."/>
            <person name="Muyzer G."/>
            <person name="Kuever J."/>
            <person name="Ivanova A."/>
            <person name="Nazina T."/>
            <person name="Klenk H.-P."/>
            <person name="Brambilla E."/>
            <person name="Spring S."/>
            <person name="Stams A.F."/>
            <person name="Woyke T."/>
        </authorList>
    </citation>
    <scope>NUCLEOTIDE SEQUENCE [LARGE SCALE GENOMIC DNA]</scope>
    <source>
        <strain evidence="1 2">DSM 7213</strain>
    </source>
</reference>
<evidence type="ECO:0000313" key="1">
    <source>
        <dbReference type="EMBL" id="AGL03898.1"/>
    </source>
</evidence>
<dbReference type="Proteomes" id="UP000013520">
    <property type="component" value="Chromosome"/>
</dbReference>
<sequence>MDYKNLLYSKEGNIAVIQLNRPKVMNTLNLELVTELYKLLDEVALDKEV</sequence>
<dbReference type="Gene3D" id="3.90.226.10">
    <property type="entry name" value="2-enoyl-CoA Hydratase, Chain A, domain 1"/>
    <property type="match status" value="1"/>
</dbReference>
<protein>
    <submittedName>
        <fullName evidence="1">Enoyl-CoA hydratase/carnithine racemase</fullName>
    </submittedName>
</protein>
<dbReference type="InterPro" id="IPR001753">
    <property type="entry name" value="Enoyl-CoA_hydra/iso"/>
</dbReference>
<dbReference type="AlphaFoldDB" id="R4KL21"/>
<dbReference type="SUPFAM" id="SSF52096">
    <property type="entry name" value="ClpP/crotonase"/>
    <property type="match status" value="1"/>
</dbReference>
<evidence type="ECO:0000313" key="2">
    <source>
        <dbReference type="Proteomes" id="UP000013520"/>
    </source>
</evidence>
<dbReference type="KEGG" id="dgi:Desgi_4672"/>
<proteinExistence type="predicted"/>
<dbReference type="InterPro" id="IPR029045">
    <property type="entry name" value="ClpP/crotonase-like_dom_sf"/>
</dbReference>
<accession>R4KL21</accession>
<keyword evidence="2" id="KW-1185">Reference proteome</keyword>
<dbReference type="HOGENOM" id="CLU_3134863_0_0_9"/>
<dbReference type="GO" id="GO:0003824">
    <property type="term" value="F:catalytic activity"/>
    <property type="evidence" value="ECO:0007669"/>
    <property type="project" value="UniProtKB-ARBA"/>
</dbReference>
<organism evidence="1 2">
    <name type="scientific">Desulfoscipio gibsoniae DSM 7213</name>
    <dbReference type="NCBI Taxonomy" id="767817"/>
    <lineage>
        <taxon>Bacteria</taxon>
        <taxon>Bacillati</taxon>
        <taxon>Bacillota</taxon>
        <taxon>Clostridia</taxon>
        <taxon>Eubacteriales</taxon>
        <taxon>Desulfallaceae</taxon>
        <taxon>Desulfoscipio</taxon>
    </lineage>
</organism>
<gene>
    <name evidence="1" type="ORF">Desgi_4672</name>
</gene>
<dbReference type="Pfam" id="PF00378">
    <property type="entry name" value="ECH_1"/>
    <property type="match status" value="1"/>
</dbReference>
<dbReference type="EMBL" id="CP003273">
    <property type="protein sequence ID" value="AGL03898.1"/>
    <property type="molecule type" value="Genomic_DNA"/>
</dbReference>
<dbReference type="OrthoDB" id="9775794at2"/>
<dbReference type="STRING" id="767817.Desgi_4672"/>
<dbReference type="RefSeq" id="WP_006522257.1">
    <property type="nucleotide sequence ID" value="NC_021184.1"/>
</dbReference>
<name>R4KL21_9FIRM</name>